<dbReference type="CDD" id="cd11341">
    <property type="entry name" value="AmyAc_Pullulanase_LD-like"/>
    <property type="match status" value="1"/>
</dbReference>
<dbReference type="SUPFAM" id="SSF51445">
    <property type="entry name" value="(Trans)glycosidases"/>
    <property type="match status" value="1"/>
</dbReference>
<dbReference type="InterPro" id="IPR017853">
    <property type="entry name" value="GH"/>
</dbReference>
<organism evidence="3 4">
    <name type="scientific">Candidatus Gemmiger avistercoris</name>
    <dbReference type="NCBI Taxonomy" id="2838606"/>
    <lineage>
        <taxon>Bacteria</taxon>
        <taxon>Bacillati</taxon>
        <taxon>Bacillota</taxon>
        <taxon>Clostridia</taxon>
        <taxon>Eubacteriales</taxon>
        <taxon>Gemmiger</taxon>
    </lineage>
</organism>
<evidence type="ECO:0000256" key="1">
    <source>
        <dbReference type="ARBA" id="ARBA00008061"/>
    </source>
</evidence>
<dbReference type="AlphaFoldDB" id="A0A9D2FJB9"/>
<keyword evidence="3" id="KW-0326">Glycosidase</keyword>
<dbReference type="EMBL" id="DXBF01000023">
    <property type="protein sequence ID" value="HIZ61710.1"/>
    <property type="molecule type" value="Genomic_DNA"/>
</dbReference>
<dbReference type="EC" id="3.2.1.41" evidence="3"/>
<comment type="similarity">
    <text evidence="1">Belongs to the glycosyl hydrolase 13 family.</text>
</comment>
<dbReference type="InterPro" id="IPR004193">
    <property type="entry name" value="Glyco_hydro_13_N"/>
</dbReference>
<keyword evidence="3" id="KW-0378">Hydrolase</keyword>
<evidence type="ECO:0000259" key="2">
    <source>
        <dbReference type="SMART" id="SM00642"/>
    </source>
</evidence>
<dbReference type="GO" id="GO:0005975">
    <property type="term" value="P:carbohydrate metabolic process"/>
    <property type="evidence" value="ECO:0007669"/>
    <property type="project" value="InterPro"/>
</dbReference>
<dbReference type="GO" id="GO:0051060">
    <property type="term" value="F:pullulanase activity"/>
    <property type="evidence" value="ECO:0007669"/>
    <property type="project" value="UniProtKB-EC"/>
</dbReference>
<reference evidence="3" key="2">
    <citation type="submission" date="2021-04" db="EMBL/GenBank/DDBJ databases">
        <authorList>
            <person name="Gilroy R."/>
        </authorList>
    </citation>
    <scope>NUCLEOTIDE SEQUENCE</scope>
    <source>
        <strain evidence="3">CHK188-11489</strain>
    </source>
</reference>
<accession>A0A9D2FJB9</accession>
<proteinExistence type="inferred from homology"/>
<sequence length="642" mass="70255">MNWQQACELPYYGGNDLGANWTRAQTVFKLWAPTASAVEVQLFATGTDGEPGAAALAVHAMQPAGQGVWSAAVPGDLQGVYYLYALQFPDGHQAVVVDPYARAAGANGQRGMVLDLDAAAPEGWQADARPQIPAHARAVWEVHVADFSADEHSGVPEAWRGTYLGFVPEDTTLDGDGRHPTCLNYLKGLGVSHVQLQPIFDYATVDETKPGGYNWGYDPLNYNVPEGSFSTDPYHGEVRVRECRAMIAALHRAGLGVVMDVVYNHTYHTDSWLERTVPGYWNRRWPDGRITNGSGCGNDLASERPMVRKYLVDSVLYWAREYHIDGFRFDLMALEDVETMNAIRAALDDLPGGREILMYGEPWTGGGTYLEGGARPADKRALGTLSDRIGFFCDDTRDAVKGNVFDAGNAGYVNGAPQAGYDVLHAVGAWRSGAHGFRPRQAMQVVQYVSAHDNYTLWDKLAAVARRPGYDTPDADLLAQNRMAAGICLTCQGLPFLQAGEEFGRTKHGDHNSYQGPLAANRLDWQRAHRPEFAALTAFYRGMLAIRRAFPRLSGAAGEPEPFLLALPGWLIGFVPETEGNDPVGQLAVYYNPEPTRQWVTLPSGTWRRLCDGVHAGAAPFGPLCRDALELEPRSVTVLLAE</sequence>
<name>A0A9D2FJB9_9FIRM</name>
<comment type="caution">
    <text evidence="3">The sequence shown here is derived from an EMBL/GenBank/DDBJ whole genome shotgun (WGS) entry which is preliminary data.</text>
</comment>
<reference evidence="3" key="1">
    <citation type="journal article" date="2021" name="PeerJ">
        <title>Extensive microbial diversity within the chicken gut microbiome revealed by metagenomics and culture.</title>
        <authorList>
            <person name="Gilroy R."/>
            <person name="Ravi A."/>
            <person name="Getino M."/>
            <person name="Pursley I."/>
            <person name="Horton D.L."/>
            <person name="Alikhan N.F."/>
            <person name="Baker D."/>
            <person name="Gharbi K."/>
            <person name="Hall N."/>
            <person name="Watson M."/>
            <person name="Adriaenssens E.M."/>
            <person name="Foster-Nyarko E."/>
            <person name="Jarju S."/>
            <person name="Secka A."/>
            <person name="Antonio M."/>
            <person name="Oren A."/>
            <person name="Chaudhuri R.R."/>
            <person name="La Ragione R."/>
            <person name="Hildebrand F."/>
            <person name="Pallen M.J."/>
        </authorList>
    </citation>
    <scope>NUCLEOTIDE SEQUENCE</scope>
    <source>
        <strain evidence="3">CHK188-11489</strain>
    </source>
</reference>
<dbReference type="CDD" id="cd02860">
    <property type="entry name" value="E_set_Pullulanase"/>
    <property type="match status" value="1"/>
</dbReference>
<feature type="domain" description="Glycosyl hydrolase family 13 catalytic" evidence="2">
    <location>
        <begin position="141"/>
        <end position="547"/>
    </location>
</feature>
<gene>
    <name evidence="3" type="primary">pulA</name>
    <name evidence="3" type="ORF">H9724_02935</name>
</gene>
<dbReference type="NCBIfam" id="TIGR02104">
    <property type="entry name" value="pulA_typeI"/>
    <property type="match status" value="1"/>
</dbReference>
<dbReference type="InterPro" id="IPR014756">
    <property type="entry name" value="Ig_E-set"/>
</dbReference>
<dbReference type="Pfam" id="PF02922">
    <property type="entry name" value="CBM_48"/>
    <property type="match status" value="1"/>
</dbReference>
<dbReference type="InterPro" id="IPR011840">
    <property type="entry name" value="PulA_typeI"/>
</dbReference>
<dbReference type="SMART" id="SM00642">
    <property type="entry name" value="Aamy"/>
    <property type="match status" value="1"/>
</dbReference>
<dbReference type="InterPro" id="IPR006047">
    <property type="entry name" value="GH13_cat_dom"/>
</dbReference>
<dbReference type="Gene3D" id="2.60.40.1180">
    <property type="entry name" value="Golgi alpha-mannosidase II"/>
    <property type="match status" value="1"/>
</dbReference>
<evidence type="ECO:0000313" key="4">
    <source>
        <dbReference type="Proteomes" id="UP000824105"/>
    </source>
</evidence>
<dbReference type="Pfam" id="PF00128">
    <property type="entry name" value="Alpha-amylase"/>
    <property type="match status" value="1"/>
</dbReference>
<dbReference type="Gene3D" id="2.60.40.10">
    <property type="entry name" value="Immunoglobulins"/>
    <property type="match status" value="1"/>
</dbReference>
<dbReference type="Proteomes" id="UP000824105">
    <property type="component" value="Unassembled WGS sequence"/>
</dbReference>
<dbReference type="SUPFAM" id="SSF81296">
    <property type="entry name" value="E set domains"/>
    <property type="match status" value="1"/>
</dbReference>
<protein>
    <submittedName>
        <fullName evidence="3">Type I pullulanase</fullName>
        <ecNumber evidence="3">3.2.1.41</ecNumber>
    </submittedName>
</protein>
<dbReference type="PANTHER" id="PTHR43002">
    <property type="entry name" value="GLYCOGEN DEBRANCHING ENZYME"/>
    <property type="match status" value="1"/>
</dbReference>
<evidence type="ECO:0000313" key="3">
    <source>
        <dbReference type="EMBL" id="HIZ61710.1"/>
    </source>
</evidence>
<dbReference type="Gene3D" id="3.20.20.80">
    <property type="entry name" value="Glycosidases"/>
    <property type="match status" value="1"/>
</dbReference>
<dbReference type="InterPro" id="IPR013780">
    <property type="entry name" value="Glyco_hydro_b"/>
</dbReference>
<dbReference type="InterPro" id="IPR013783">
    <property type="entry name" value="Ig-like_fold"/>
</dbReference>